<sequence length="200" mass="22534">MPEDEICTLRIELCDSTPLIWREVEIPTSVTFKVLHDIVQAAMGWHDQHLWEFQNGPTRISASRGADWGGEPRVSATKLQLREVLRPRRTTLTYLYDFGDSWEHRLVLTKIRQGEPGVGYPRYLAGENNAPPEDCGGIPGFYTMLEIIADPAHPDHASMVEWLGEYDPQAIDASVLKMALGRLAKRRNAALARRARATQG</sequence>
<keyword evidence="3" id="KW-1185">Reference proteome</keyword>
<evidence type="ECO:0000313" key="2">
    <source>
        <dbReference type="EMBL" id="NKC34568.1"/>
    </source>
</evidence>
<dbReference type="PANTHER" id="PTHR41878:SF1">
    <property type="entry name" value="TNPR PROTEIN"/>
    <property type="match status" value="1"/>
</dbReference>
<dbReference type="Proteomes" id="UP000787635">
    <property type="component" value="Unassembled WGS sequence"/>
</dbReference>
<dbReference type="PANTHER" id="PTHR41878">
    <property type="entry name" value="LEXA REPRESSOR-RELATED"/>
    <property type="match status" value="1"/>
</dbReference>
<organism evidence="2 3">
    <name type="scientific">Falsiroseomonas selenitidurans</name>
    <dbReference type="NCBI Taxonomy" id="2716335"/>
    <lineage>
        <taxon>Bacteria</taxon>
        <taxon>Pseudomonadati</taxon>
        <taxon>Pseudomonadota</taxon>
        <taxon>Alphaproteobacteria</taxon>
        <taxon>Acetobacterales</taxon>
        <taxon>Roseomonadaceae</taxon>
        <taxon>Falsiroseomonas</taxon>
    </lineage>
</organism>
<dbReference type="RefSeq" id="WP_168035266.1">
    <property type="nucleotide sequence ID" value="NZ_JAAVNE010000099.1"/>
</dbReference>
<evidence type="ECO:0000313" key="3">
    <source>
        <dbReference type="Proteomes" id="UP000787635"/>
    </source>
</evidence>
<gene>
    <name evidence="2" type="ORF">HEQ75_27195</name>
</gene>
<dbReference type="SUPFAM" id="SSF159941">
    <property type="entry name" value="MM3350-like"/>
    <property type="match status" value="1"/>
</dbReference>
<name>A0ABX1EFS1_9PROT</name>
<dbReference type="EMBL" id="JAAVNE010000099">
    <property type="protein sequence ID" value="NKC34568.1"/>
    <property type="molecule type" value="Genomic_DNA"/>
</dbReference>
<reference evidence="2 3" key="1">
    <citation type="submission" date="2020-03" db="EMBL/GenBank/DDBJ databases">
        <title>Roseomonas selenitidurans sp. nov. isolated from urban soil.</title>
        <authorList>
            <person name="Liu H."/>
        </authorList>
    </citation>
    <scope>NUCLEOTIDE SEQUENCE [LARGE SCALE GENOMIC DNA]</scope>
    <source>
        <strain evidence="2 3">BU-1</strain>
    </source>
</reference>
<dbReference type="Gene3D" id="3.10.290.30">
    <property type="entry name" value="MM3350-like"/>
    <property type="match status" value="1"/>
</dbReference>
<dbReference type="InterPro" id="IPR012912">
    <property type="entry name" value="Plasmid_pRiA4b_Orf3-like"/>
</dbReference>
<dbReference type="Pfam" id="PF07929">
    <property type="entry name" value="PRiA4_ORF3"/>
    <property type="match status" value="1"/>
</dbReference>
<accession>A0ABX1EFS1</accession>
<feature type="domain" description="Plasmid pRiA4b Orf3-like" evidence="1">
    <location>
        <begin position="6"/>
        <end position="173"/>
    </location>
</feature>
<proteinExistence type="predicted"/>
<protein>
    <submittedName>
        <fullName evidence="2">Plasmid pRiA4b ORF-3 family protein</fullName>
    </submittedName>
</protein>
<dbReference type="InterPro" id="IPR024047">
    <property type="entry name" value="MM3350-like_sf"/>
</dbReference>
<evidence type="ECO:0000259" key="1">
    <source>
        <dbReference type="Pfam" id="PF07929"/>
    </source>
</evidence>
<comment type="caution">
    <text evidence="2">The sequence shown here is derived from an EMBL/GenBank/DDBJ whole genome shotgun (WGS) entry which is preliminary data.</text>
</comment>